<organism evidence="3 4">
    <name type="scientific">Rhodopirellula halodulae</name>
    <dbReference type="NCBI Taxonomy" id="2894198"/>
    <lineage>
        <taxon>Bacteria</taxon>
        <taxon>Pseudomonadati</taxon>
        <taxon>Planctomycetota</taxon>
        <taxon>Planctomycetia</taxon>
        <taxon>Pirellulales</taxon>
        <taxon>Pirellulaceae</taxon>
        <taxon>Rhodopirellula</taxon>
    </lineage>
</organism>
<protein>
    <submittedName>
        <fullName evidence="3">Phage holin family protein</fullName>
    </submittedName>
</protein>
<accession>A0ABS8NES5</accession>
<comment type="caution">
    <text evidence="3">The sequence shown here is derived from an EMBL/GenBank/DDBJ whole genome shotgun (WGS) entry which is preliminary data.</text>
</comment>
<gene>
    <name evidence="3" type="ORF">LOC71_07080</name>
</gene>
<evidence type="ECO:0000256" key="1">
    <source>
        <dbReference type="SAM" id="MobiDB-lite"/>
    </source>
</evidence>
<feature type="region of interest" description="Disordered" evidence="1">
    <location>
        <begin position="128"/>
        <end position="161"/>
    </location>
</feature>
<keyword evidence="2" id="KW-0472">Membrane</keyword>
<sequence length="161" mass="17243">MSSNSSIQNVLRDVLDLCELQMQLLSVDAQAAKRKLTTAVIFSVVSMALAGSALTVLMIGLGFVLGELSELSTGASLSIVAVVFFAVVGVFLFIAAKAVQAAAQAMSETKSELAENVRWLKATMLSPSTSARNQLRRESFQTHGSSQRYYTPDPVSPLSQR</sequence>
<dbReference type="Pfam" id="PF07332">
    <property type="entry name" value="Phage_holin_3_6"/>
    <property type="match status" value="1"/>
</dbReference>
<dbReference type="Proteomes" id="UP001430306">
    <property type="component" value="Unassembled WGS sequence"/>
</dbReference>
<evidence type="ECO:0000256" key="2">
    <source>
        <dbReference type="SAM" id="Phobius"/>
    </source>
</evidence>
<dbReference type="InterPro" id="IPR009937">
    <property type="entry name" value="Phage_holin_3_6"/>
</dbReference>
<keyword evidence="2" id="KW-1133">Transmembrane helix</keyword>
<keyword evidence="2" id="KW-0812">Transmembrane</keyword>
<feature type="transmembrane region" description="Helical" evidence="2">
    <location>
        <begin position="39"/>
        <end position="65"/>
    </location>
</feature>
<dbReference type="EMBL" id="JAJKFW010000014">
    <property type="protein sequence ID" value="MCC9642033.1"/>
    <property type="molecule type" value="Genomic_DNA"/>
</dbReference>
<reference evidence="3" key="1">
    <citation type="submission" date="2021-11" db="EMBL/GenBank/DDBJ databases">
        <title>Genome sequence.</title>
        <authorList>
            <person name="Sun Q."/>
        </authorList>
    </citation>
    <scope>NUCLEOTIDE SEQUENCE</scope>
    <source>
        <strain evidence="3">JC740</strain>
    </source>
</reference>
<feature type="transmembrane region" description="Helical" evidence="2">
    <location>
        <begin position="77"/>
        <end position="96"/>
    </location>
</feature>
<evidence type="ECO:0000313" key="4">
    <source>
        <dbReference type="Proteomes" id="UP001430306"/>
    </source>
</evidence>
<name>A0ABS8NES5_9BACT</name>
<evidence type="ECO:0000313" key="3">
    <source>
        <dbReference type="EMBL" id="MCC9642033.1"/>
    </source>
</evidence>
<dbReference type="RefSeq" id="WP_230272633.1">
    <property type="nucleotide sequence ID" value="NZ_JAJKFW010000014.1"/>
</dbReference>
<proteinExistence type="predicted"/>
<keyword evidence="4" id="KW-1185">Reference proteome</keyword>